<comment type="function">
    <text evidence="6">Involved in the assembly of lipopolysaccharide (LPS). Required for the translocation of LPS from the inner membrane to the outer membrane. Facilitates the transfer of LPS from the inner membrane to the periplasmic protein LptA. Could be a docking site for LptA.</text>
</comment>
<keyword evidence="4 6" id="KW-1133">Transmembrane helix</keyword>
<keyword evidence="5 6" id="KW-0472">Membrane</keyword>
<dbReference type="PIRSF" id="PIRSF028513">
    <property type="entry name" value="LptC"/>
    <property type="match status" value="1"/>
</dbReference>
<dbReference type="PANTHER" id="PTHR37481:SF1">
    <property type="entry name" value="LIPOPOLYSACCHARIDE EXPORT SYSTEM PROTEIN LPTC"/>
    <property type="match status" value="1"/>
</dbReference>
<sequence>MRKILVLLVLILTGTAAYLWFEPTDSNDALQTDQELMPDYIAQNITRRLFDSDGYLVDSVSAQRLEHFELLGFTQFEKPVYTLYNEDHQPSWQASSQYAVWFPQDKIILEQQVRIDSLQQNELIDWLETDTLEMLFPDNKLQNNQPVLIQGQGFYIKGSGIKADLTSKTFQLVQHEQTVYRNEE</sequence>
<gene>
    <name evidence="6" type="primary">lptC</name>
    <name evidence="7" type="ORF">GCM10009098_14620</name>
</gene>
<dbReference type="InterPro" id="IPR052363">
    <property type="entry name" value="LPS_export_LptC"/>
</dbReference>
<name>A0ABN1DNM4_9GAMM</name>
<keyword evidence="1 6" id="KW-1003">Cell membrane</keyword>
<organism evidence="7 8">
    <name type="scientific">Rheinheimera aquimaris</name>
    <dbReference type="NCBI Taxonomy" id="412437"/>
    <lineage>
        <taxon>Bacteria</taxon>
        <taxon>Pseudomonadati</taxon>
        <taxon>Pseudomonadota</taxon>
        <taxon>Gammaproteobacteria</taxon>
        <taxon>Chromatiales</taxon>
        <taxon>Chromatiaceae</taxon>
        <taxon>Rheinheimera</taxon>
    </lineage>
</organism>
<dbReference type="InterPro" id="IPR010664">
    <property type="entry name" value="LipoPS_assembly_LptC-rel"/>
</dbReference>
<keyword evidence="3 6" id="KW-0812">Transmembrane</keyword>
<dbReference type="Gene3D" id="2.60.450.10">
    <property type="entry name" value="Lipopolysaccharide (LPS) transport protein A like domain"/>
    <property type="match status" value="1"/>
</dbReference>
<dbReference type="Proteomes" id="UP001501169">
    <property type="component" value="Unassembled WGS sequence"/>
</dbReference>
<dbReference type="EMBL" id="BAAAEO010000002">
    <property type="protein sequence ID" value="GAA0548077.1"/>
    <property type="molecule type" value="Genomic_DNA"/>
</dbReference>
<dbReference type="InterPro" id="IPR026265">
    <property type="entry name" value="LptC"/>
</dbReference>
<dbReference type="HAMAP" id="MF_01915">
    <property type="entry name" value="LPS_assembly_LptC"/>
    <property type="match status" value="1"/>
</dbReference>
<reference evidence="7 8" key="1">
    <citation type="journal article" date="2019" name="Int. J. Syst. Evol. Microbiol.">
        <title>The Global Catalogue of Microorganisms (GCM) 10K type strain sequencing project: providing services to taxonomists for standard genome sequencing and annotation.</title>
        <authorList>
            <consortium name="The Broad Institute Genomics Platform"/>
            <consortium name="The Broad Institute Genome Sequencing Center for Infectious Disease"/>
            <person name="Wu L."/>
            <person name="Ma J."/>
        </authorList>
    </citation>
    <scope>NUCLEOTIDE SEQUENCE [LARGE SCALE GENOMIC DNA]</scope>
    <source>
        <strain evidence="7 8">JCM 14331</strain>
    </source>
</reference>
<proteinExistence type="inferred from homology"/>
<keyword evidence="8" id="KW-1185">Reference proteome</keyword>
<evidence type="ECO:0000256" key="1">
    <source>
        <dbReference type="ARBA" id="ARBA00022475"/>
    </source>
</evidence>
<evidence type="ECO:0000256" key="4">
    <source>
        <dbReference type="ARBA" id="ARBA00022989"/>
    </source>
</evidence>
<evidence type="ECO:0000313" key="7">
    <source>
        <dbReference type="EMBL" id="GAA0548077.1"/>
    </source>
</evidence>
<dbReference type="Pfam" id="PF06835">
    <property type="entry name" value="LptC"/>
    <property type="match status" value="1"/>
</dbReference>
<dbReference type="RefSeq" id="WP_134052719.1">
    <property type="nucleotide sequence ID" value="NZ_BAAAEO010000002.1"/>
</dbReference>
<keyword evidence="2 6" id="KW-0997">Cell inner membrane</keyword>
<comment type="subcellular location">
    <subcellularLocation>
        <location evidence="6">Cell inner membrane</location>
        <topology evidence="6">Single-pass membrane protein</topology>
    </subcellularLocation>
</comment>
<dbReference type="NCBIfam" id="TIGR04409">
    <property type="entry name" value="LptC_YrbK"/>
    <property type="match status" value="1"/>
</dbReference>
<evidence type="ECO:0000256" key="2">
    <source>
        <dbReference type="ARBA" id="ARBA00022519"/>
    </source>
</evidence>
<protein>
    <recommendedName>
        <fullName evidence="6">Lipopolysaccharide export system protein LptC</fullName>
    </recommendedName>
</protein>
<comment type="subunit">
    <text evidence="6">Component of the lipopolysaccharide transport and assembly complex. Interacts with LptA and the LptBFG transporter complex.</text>
</comment>
<evidence type="ECO:0000256" key="6">
    <source>
        <dbReference type="HAMAP-Rule" id="MF_01915"/>
    </source>
</evidence>
<evidence type="ECO:0000256" key="3">
    <source>
        <dbReference type="ARBA" id="ARBA00022692"/>
    </source>
</evidence>
<evidence type="ECO:0000256" key="5">
    <source>
        <dbReference type="ARBA" id="ARBA00023136"/>
    </source>
</evidence>
<evidence type="ECO:0000313" key="8">
    <source>
        <dbReference type="Proteomes" id="UP001501169"/>
    </source>
</evidence>
<comment type="caution">
    <text evidence="7">The sequence shown here is derived from an EMBL/GenBank/DDBJ whole genome shotgun (WGS) entry which is preliminary data.</text>
</comment>
<comment type="similarity">
    <text evidence="6">Belongs to the LptC family.</text>
</comment>
<dbReference type="PANTHER" id="PTHR37481">
    <property type="entry name" value="LIPOPOLYSACCHARIDE EXPORT SYSTEM PROTEIN LPTC"/>
    <property type="match status" value="1"/>
</dbReference>
<accession>A0ABN1DNM4</accession>